<keyword evidence="3" id="KW-0479">Metal-binding</keyword>
<sequence length="204" mass="23672">MVLTELQKRKLKKLFDLYDVDGSGVITEADYEKMAQSQAKVQGYQPGSLEYNIICSQFKTLWKNLQKEVDINDDGEVTLEEFLEHKAKQLSFKEQYRPLWLERQSGIKTSQSYERSYEEDVIAKLTNLIFERLDVDGNGEISRQEYKQGFLSHFSDGNLTDEIFSKLDLNGDGHLSKEEVLQHVHDFFYSDDPEAPGNWILGPY</sequence>
<evidence type="ECO:0000259" key="6">
    <source>
        <dbReference type="PROSITE" id="PS50222"/>
    </source>
</evidence>
<evidence type="ECO:0000313" key="7">
    <source>
        <dbReference type="EMBL" id="EGJ32782.1"/>
    </source>
</evidence>
<accession>F4XRM7</accession>
<organism evidence="7 8">
    <name type="scientific">Moorena producens 3L</name>
    <dbReference type="NCBI Taxonomy" id="489825"/>
    <lineage>
        <taxon>Bacteria</taxon>
        <taxon>Bacillati</taxon>
        <taxon>Cyanobacteriota</taxon>
        <taxon>Cyanophyceae</taxon>
        <taxon>Coleofasciculales</taxon>
        <taxon>Coleofasciculaceae</taxon>
        <taxon>Moorena</taxon>
    </lineage>
</organism>
<comment type="similarity">
    <text evidence="1">Belongs to the recoverin family.</text>
</comment>
<dbReference type="InterPro" id="IPR002048">
    <property type="entry name" value="EF_hand_dom"/>
</dbReference>
<dbReference type="CDD" id="cd00051">
    <property type="entry name" value="EFh"/>
    <property type="match status" value="2"/>
</dbReference>
<dbReference type="InterPro" id="IPR018247">
    <property type="entry name" value="EF_Hand_1_Ca_BS"/>
</dbReference>
<dbReference type="PANTHER" id="PTHR23055">
    <property type="entry name" value="CALCIUM BINDING PROTEINS"/>
    <property type="match status" value="1"/>
</dbReference>
<keyword evidence="5" id="KW-0449">Lipoprotein</keyword>
<feature type="domain" description="EF-hand" evidence="6">
    <location>
        <begin position="6"/>
        <end position="41"/>
    </location>
</feature>
<dbReference type="PROSITE" id="PS00018">
    <property type="entry name" value="EF_HAND_1"/>
    <property type="match status" value="3"/>
</dbReference>
<dbReference type="GO" id="GO:0005509">
    <property type="term" value="F:calcium ion binding"/>
    <property type="evidence" value="ECO:0007669"/>
    <property type="project" value="InterPro"/>
</dbReference>
<dbReference type="HOGENOM" id="CLU_096804_0_0_3"/>
<dbReference type="InterPro" id="IPR028846">
    <property type="entry name" value="Recoverin"/>
</dbReference>
<dbReference type="PROSITE" id="PS50222">
    <property type="entry name" value="EF_HAND_2"/>
    <property type="match status" value="2"/>
</dbReference>
<dbReference type="InterPro" id="IPR011992">
    <property type="entry name" value="EF-hand-dom_pair"/>
</dbReference>
<proteinExistence type="inferred from homology"/>
<keyword evidence="2" id="KW-0519">Myristate</keyword>
<dbReference type="Gene3D" id="1.10.238.10">
    <property type="entry name" value="EF-hand"/>
    <property type="match status" value="1"/>
</dbReference>
<gene>
    <name evidence="7" type="ORF">LYNGBM3L_02160</name>
</gene>
<evidence type="ECO:0000256" key="5">
    <source>
        <dbReference type="ARBA" id="ARBA00023288"/>
    </source>
</evidence>
<evidence type="ECO:0000256" key="1">
    <source>
        <dbReference type="ARBA" id="ARBA00006049"/>
    </source>
</evidence>
<evidence type="ECO:0000256" key="2">
    <source>
        <dbReference type="ARBA" id="ARBA00022707"/>
    </source>
</evidence>
<dbReference type="SUPFAM" id="SSF47473">
    <property type="entry name" value="EF-hand"/>
    <property type="match status" value="1"/>
</dbReference>
<dbReference type="RefSeq" id="WP_008183976.1">
    <property type="nucleotide sequence ID" value="NZ_GL890903.1"/>
</dbReference>
<dbReference type="AlphaFoldDB" id="F4XRM7"/>
<reference evidence="7 8" key="1">
    <citation type="journal article" date="2011" name="Proc. Natl. Acad. Sci. U.S.A.">
        <title>Genomic insights into the physiology and ecology of the marine filamentous cyanobacterium Lyngbya majuscula.</title>
        <authorList>
            <person name="Jones A.C."/>
            <person name="Monroe E.A."/>
            <person name="Podell S."/>
            <person name="Hess W.R."/>
            <person name="Klages S."/>
            <person name="Esquenazi E."/>
            <person name="Niessen S."/>
            <person name="Hoover H."/>
            <person name="Rothmann M."/>
            <person name="Lasken R.S."/>
            <person name="Yates J.R.III."/>
            <person name="Reinhardt R."/>
            <person name="Kube M."/>
            <person name="Burkart M.D."/>
            <person name="Allen E.E."/>
            <person name="Dorrestein P.C."/>
            <person name="Gerwick W.H."/>
            <person name="Gerwick L."/>
        </authorList>
    </citation>
    <scope>NUCLEOTIDE SEQUENCE [LARGE SCALE GENOMIC DNA]</scope>
    <source>
        <strain evidence="7 8">3L</strain>
    </source>
</reference>
<dbReference type="eggNOG" id="COG5126">
    <property type="taxonomic scope" value="Bacteria"/>
</dbReference>
<evidence type="ECO:0000313" key="8">
    <source>
        <dbReference type="Proteomes" id="UP000003959"/>
    </source>
</evidence>
<dbReference type="Proteomes" id="UP000003959">
    <property type="component" value="Unassembled WGS sequence"/>
</dbReference>
<evidence type="ECO:0000256" key="4">
    <source>
        <dbReference type="ARBA" id="ARBA00022737"/>
    </source>
</evidence>
<keyword evidence="8" id="KW-1185">Reference proteome</keyword>
<name>F4XRM7_9CYAN</name>
<protein>
    <submittedName>
        <fullName evidence="7">EF hand protein</fullName>
    </submittedName>
</protein>
<keyword evidence="4" id="KW-0677">Repeat</keyword>
<dbReference type="OrthoDB" id="451568at2"/>
<evidence type="ECO:0000256" key="3">
    <source>
        <dbReference type="ARBA" id="ARBA00022723"/>
    </source>
</evidence>
<feature type="domain" description="EF-hand" evidence="6">
    <location>
        <begin position="155"/>
        <end position="190"/>
    </location>
</feature>
<dbReference type="EMBL" id="GL890903">
    <property type="protein sequence ID" value="EGJ32782.1"/>
    <property type="molecule type" value="Genomic_DNA"/>
</dbReference>
<dbReference type="PANTHER" id="PTHR23055:SF178">
    <property type="entry name" value="NEUROCALCIN HOMOLOG"/>
    <property type="match status" value="1"/>
</dbReference>
<dbReference type="Pfam" id="PF13499">
    <property type="entry name" value="EF-hand_7"/>
    <property type="match status" value="2"/>
</dbReference>
<dbReference type="SMART" id="SM00054">
    <property type="entry name" value="EFh"/>
    <property type="match status" value="4"/>
</dbReference>